<dbReference type="Proteomes" id="UP001244341">
    <property type="component" value="Chromosome 5b"/>
</dbReference>
<reference evidence="1 2" key="1">
    <citation type="submission" date="2023-05" db="EMBL/GenBank/DDBJ databases">
        <title>A 100% complete, gapless, phased diploid assembly of the Scenedesmus obliquus UTEX 3031 genome.</title>
        <authorList>
            <person name="Biondi T.C."/>
            <person name="Hanschen E.R."/>
            <person name="Kwon T."/>
            <person name="Eng W."/>
            <person name="Kruse C.P.S."/>
            <person name="Koehler S.I."/>
            <person name="Kunde Y."/>
            <person name="Gleasner C.D."/>
            <person name="You Mak K.T."/>
            <person name="Polle J."/>
            <person name="Hovde B.T."/>
            <person name="Starkenburg S.R."/>
        </authorList>
    </citation>
    <scope>NUCLEOTIDE SEQUENCE [LARGE SCALE GENOMIC DNA]</scope>
    <source>
        <strain evidence="1 2">DOE0152z</strain>
    </source>
</reference>
<protein>
    <recommendedName>
        <fullName evidence="3">SAP domain-containing protein</fullName>
    </recommendedName>
</protein>
<proteinExistence type="predicted"/>
<dbReference type="EMBL" id="CP126212">
    <property type="protein sequence ID" value="WIA14453.1"/>
    <property type="molecule type" value="Genomic_DNA"/>
</dbReference>
<evidence type="ECO:0000313" key="2">
    <source>
        <dbReference type="Proteomes" id="UP001244341"/>
    </source>
</evidence>
<evidence type="ECO:0008006" key="3">
    <source>
        <dbReference type="Google" id="ProtNLM"/>
    </source>
</evidence>
<evidence type="ECO:0000313" key="1">
    <source>
        <dbReference type="EMBL" id="WIA14453.1"/>
    </source>
</evidence>
<name>A0ABY8U1G1_TETOB</name>
<accession>A0ABY8U1G1</accession>
<keyword evidence="2" id="KW-1185">Reference proteome</keyword>
<gene>
    <name evidence="1" type="ORF">OEZ85_002978</name>
</gene>
<sequence>MSPTHTTQELARAKEERQALLANTKEQRAAERAAATKARKAAAAAAAAEAAQRFTLQPQKGGRHGSLQLPDTCLTNVMACLASTLEPGGLRGPSCVAKELAQASLVAAAAAAAAAAVPVCWDFYHAAKHGFTALAEAASSLQQLPPPDDLPDYVLQDLLEDLPQHRQHGQLPLLPFLQEDDLPQELQHELRPARRQNPRSSLKVTGTKAELVLRVLGAFGLTAPAKAPAALLRAMRLERSRLYAAWDGPDAEELQYSMLCFSECKKLAWLWDPVEGEPTGVAGVRAALCKTGYASMEEFKAVAQATQEAERQRRLEEQARRRAAAEAAAAARRARTDQLAQRPWPYQQQQPGQAQHVGLIRACGNKAAAACMRRCCGFCCKGKGGCLRHKL</sequence>
<organism evidence="1 2">
    <name type="scientific">Tetradesmus obliquus</name>
    <name type="common">Green alga</name>
    <name type="synonym">Acutodesmus obliquus</name>
    <dbReference type="NCBI Taxonomy" id="3088"/>
    <lineage>
        <taxon>Eukaryota</taxon>
        <taxon>Viridiplantae</taxon>
        <taxon>Chlorophyta</taxon>
        <taxon>core chlorophytes</taxon>
        <taxon>Chlorophyceae</taxon>
        <taxon>CS clade</taxon>
        <taxon>Sphaeropleales</taxon>
        <taxon>Scenedesmaceae</taxon>
        <taxon>Tetradesmus</taxon>
    </lineage>
</organism>